<feature type="compositionally biased region" description="Low complexity" evidence="1">
    <location>
        <begin position="80"/>
        <end position="103"/>
    </location>
</feature>
<name>A0A3P3XJR6_9SPIR</name>
<evidence type="ECO:0000313" key="3">
    <source>
        <dbReference type="EMBL" id="SLM13340.1"/>
    </source>
</evidence>
<accession>A0A3P3XJR6</accession>
<dbReference type="Pfam" id="PF19289">
    <property type="entry name" value="PmbA_TldD_3rd"/>
    <property type="match status" value="1"/>
</dbReference>
<organism evidence="3">
    <name type="scientific">uncultured spirochete</name>
    <dbReference type="NCBI Taxonomy" id="156406"/>
    <lineage>
        <taxon>Bacteria</taxon>
        <taxon>Pseudomonadati</taxon>
        <taxon>Spirochaetota</taxon>
        <taxon>Spirochaetia</taxon>
        <taxon>Spirochaetales</taxon>
        <taxon>environmental samples</taxon>
    </lineage>
</organism>
<dbReference type="InterPro" id="IPR036059">
    <property type="entry name" value="TldD/PmbA_sf"/>
</dbReference>
<feature type="compositionally biased region" description="Gly residues" evidence="1">
    <location>
        <begin position="68"/>
        <end position="79"/>
    </location>
</feature>
<dbReference type="InterPro" id="IPR045569">
    <property type="entry name" value="Metalloprtase-TldD/E_C"/>
</dbReference>
<dbReference type="GO" id="GO:0005829">
    <property type="term" value="C:cytosol"/>
    <property type="evidence" value="ECO:0007669"/>
    <property type="project" value="TreeGrafter"/>
</dbReference>
<dbReference type="PANTHER" id="PTHR43421">
    <property type="entry name" value="METALLOPROTEASE PMBA"/>
    <property type="match status" value="1"/>
</dbReference>
<proteinExistence type="predicted"/>
<feature type="domain" description="Metalloprotease TldD/E C-terminal" evidence="2">
    <location>
        <begin position="276"/>
        <end position="472"/>
    </location>
</feature>
<dbReference type="GO" id="GO:0008237">
    <property type="term" value="F:metallopeptidase activity"/>
    <property type="evidence" value="ECO:0007669"/>
    <property type="project" value="InterPro"/>
</dbReference>
<dbReference type="GO" id="GO:0006508">
    <property type="term" value="P:proteolysis"/>
    <property type="evidence" value="ECO:0007669"/>
    <property type="project" value="UniProtKB-KW"/>
</dbReference>
<evidence type="ECO:0000256" key="1">
    <source>
        <dbReference type="SAM" id="MobiDB-lite"/>
    </source>
</evidence>
<protein>
    <submittedName>
        <fullName evidence="3">Putative Zn-dependent protease-like protein</fullName>
    </submittedName>
</protein>
<dbReference type="SUPFAM" id="SSF111283">
    <property type="entry name" value="Putative modulator of DNA gyrase, PmbA/TldD"/>
    <property type="match status" value="1"/>
</dbReference>
<dbReference type="EMBL" id="FWDM01000022">
    <property type="protein sequence ID" value="SLM13340.1"/>
    <property type="molecule type" value="Genomic_DNA"/>
</dbReference>
<dbReference type="InterPro" id="IPR047657">
    <property type="entry name" value="PmbA"/>
</dbReference>
<dbReference type="PANTHER" id="PTHR43421:SF1">
    <property type="entry name" value="METALLOPROTEASE PMBA"/>
    <property type="match status" value="1"/>
</dbReference>
<evidence type="ECO:0000259" key="2">
    <source>
        <dbReference type="Pfam" id="PF19289"/>
    </source>
</evidence>
<keyword evidence="3" id="KW-0378">Hydrolase</keyword>
<feature type="region of interest" description="Disordered" evidence="1">
    <location>
        <begin position="68"/>
        <end position="105"/>
    </location>
</feature>
<keyword evidence="3" id="KW-0645">Protease</keyword>
<gene>
    <name evidence="3" type="ORF">SPIROBIBN47_290032</name>
</gene>
<dbReference type="AlphaFoldDB" id="A0A3P3XJR6"/>
<reference evidence="3" key="1">
    <citation type="submission" date="2017-02" db="EMBL/GenBank/DDBJ databases">
        <authorList>
            <person name="Regsiter A."/>
            <person name="William W."/>
        </authorList>
    </citation>
    <scope>NUCLEOTIDE SEQUENCE</scope>
    <source>
        <strain evidence="3">Bib</strain>
    </source>
</reference>
<sequence>MMIATIREAIASINAHDTIKISDWRLVERRLERQERYYVASKAEQARAVDETLYSLTVYVDTIASGAGGSGGTSSGAGTGSLPNAASGSASSAGTNNPSASPALKKFRGEATITIQPTFSRAECEAKIRQAAFAASKSRNPWFELPEPSAPKTSVPVSGFEALSPAERIETVRHAFFSAANRFGGNARINSLELFITKETKRLLNSRGFDFASTIWRGYSEFVVEADSSSGTVELFDDIEFSEPDASRLSEAIETRLAQVRDRAHAAPMPTLQGLSVILRGKEAEEVFGWFFHNSRTEMIYSKASAFEAGKSVQESDKGEAPVEPLDVFAEPVISGLPSSSAFDADGFPLERTAVIEDGILKTLIGSIRHADWLGVPRKGAFGLFSVSPGTMSLDEMHAAPYLEPVMFSDFRLDPVTGDFGAEVRLAYYFDGAKVVPVTGGSISGSLSALRAAMRRSKEVGLAAHSLCPKAVMLQGVIITGAC</sequence>